<feature type="signal peptide" evidence="5">
    <location>
        <begin position="1"/>
        <end position="22"/>
    </location>
</feature>
<dbReference type="GO" id="GO:0007155">
    <property type="term" value="P:cell adhesion"/>
    <property type="evidence" value="ECO:0007669"/>
    <property type="project" value="InterPro"/>
</dbReference>
<dbReference type="eggNOG" id="COG0803">
    <property type="taxonomic scope" value="Bacteria"/>
</dbReference>
<dbReference type="PANTHER" id="PTHR42953">
    <property type="entry name" value="HIGH-AFFINITY ZINC UPTAKE SYSTEM PROTEIN ZNUA-RELATED"/>
    <property type="match status" value="1"/>
</dbReference>
<proteinExistence type="inferred from homology"/>
<reference evidence="6 7" key="1">
    <citation type="journal article" date="2007" name="Proc. Natl. Acad. Sci. U.S.A.">
        <title>The genome of Syntrophus aciditrophicus: life at the thermodynamic limit of microbial growth.</title>
        <authorList>
            <person name="McInerney M.J."/>
            <person name="Rohlin L."/>
            <person name="Mouttaki H."/>
            <person name="Kim U."/>
            <person name="Krupp R.S."/>
            <person name="Rios-Hernandez L."/>
            <person name="Sieber J."/>
            <person name="Struchtemeyer C.G."/>
            <person name="Bhattacharyya A."/>
            <person name="Campbell J.W."/>
            <person name="Gunsalus R.P."/>
        </authorList>
    </citation>
    <scope>NUCLEOTIDE SEQUENCE [LARGE SCALE GENOMIC DNA]</scope>
    <source>
        <strain evidence="6 7">SB</strain>
    </source>
</reference>
<dbReference type="KEGG" id="sat:SYN_00954"/>
<dbReference type="PRINTS" id="PR00691">
    <property type="entry name" value="ADHESINB"/>
</dbReference>
<comment type="similarity">
    <text evidence="1 4">Belongs to the bacterial solute-binding protein 9 family.</text>
</comment>
<dbReference type="AlphaFoldDB" id="Q2LSM2"/>
<dbReference type="InterPro" id="IPR006128">
    <property type="entry name" value="Lipoprotein_PsaA-like"/>
</dbReference>
<dbReference type="InterPro" id="IPR006129">
    <property type="entry name" value="AdhesinB"/>
</dbReference>
<dbReference type="Proteomes" id="UP000001933">
    <property type="component" value="Chromosome"/>
</dbReference>
<dbReference type="PRINTS" id="PR00690">
    <property type="entry name" value="ADHESNFAMILY"/>
</dbReference>
<dbReference type="STRING" id="56780.SYN_00954"/>
<dbReference type="RefSeq" id="WP_011417112.1">
    <property type="nucleotide sequence ID" value="NC_007759.1"/>
</dbReference>
<accession>Q2LSM2</accession>
<gene>
    <name evidence="6" type="ORF">SYN_00954</name>
</gene>
<dbReference type="EMBL" id="CP000252">
    <property type="protein sequence ID" value="ABC77083.1"/>
    <property type="molecule type" value="Genomic_DNA"/>
</dbReference>
<organism evidence="6 7">
    <name type="scientific">Syntrophus aciditrophicus (strain SB)</name>
    <dbReference type="NCBI Taxonomy" id="56780"/>
    <lineage>
        <taxon>Bacteria</taxon>
        <taxon>Pseudomonadati</taxon>
        <taxon>Thermodesulfobacteriota</taxon>
        <taxon>Syntrophia</taxon>
        <taxon>Syntrophales</taxon>
        <taxon>Syntrophaceae</taxon>
        <taxon>Syntrophus</taxon>
    </lineage>
</organism>
<dbReference type="OrthoDB" id="9810636at2"/>
<dbReference type="InterPro" id="IPR050492">
    <property type="entry name" value="Bact_metal-bind_prot9"/>
</dbReference>
<dbReference type="SUPFAM" id="SSF53807">
    <property type="entry name" value="Helical backbone' metal receptor"/>
    <property type="match status" value="1"/>
</dbReference>
<sequence>MKPLKQSIPIVLIVMMCAVLQACGKQEQPPSPDGKMKIVTSLFPLYDFTRQIGQQKVEVALLLPPGVEAHSFEPTPADMKRIQHADVFIFTGRFMEPWVDDLLKGIDNRKLMVINAGKGVLTLKAADEHPEEGPSHFKRTEGNDPHTWLDFTNAMKMVDSITEGLSSKDPDNSMFYRKNAEKYKKKLAELDSTYKTTLSRCKHQTLVHAGHFTFNYLAARYGLQYMSAYRGFTPDAEPTPKRLMEMTDYLKKNHISAIFHEELIDPKVARAIANETGASMLMLHGAHNVSRDELARGVTFLDLMEKNLNNLKVGLLCP</sequence>
<dbReference type="InterPro" id="IPR006127">
    <property type="entry name" value="ZnuA-like"/>
</dbReference>
<keyword evidence="3 5" id="KW-0732">Signal</keyword>
<keyword evidence="7" id="KW-1185">Reference proteome</keyword>
<dbReference type="PROSITE" id="PS51257">
    <property type="entry name" value="PROKAR_LIPOPROTEIN"/>
    <property type="match status" value="1"/>
</dbReference>
<evidence type="ECO:0000256" key="1">
    <source>
        <dbReference type="ARBA" id="ARBA00011028"/>
    </source>
</evidence>
<dbReference type="InParanoid" id="Q2LSM2"/>
<dbReference type="FunCoup" id="Q2LSM2">
    <property type="interactions" value="171"/>
</dbReference>
<keyword evidence="2 4" id="KW-0813">Transport</keyword>
<dbReference type="HOGENOM" id="CLU_016838_1_0_7"/>
<dbReference type="PANTHER" id="PTHR42953:SF3">
    <property type="entry name" value="HIGH-AFFINITY ZINC UPTAKE SYSTEM PROTEIN ZNUA"/>
    <property type="match status" value="1"/>
</dbReference>
<name>Q2LSM2_SYNAS</name>
<evidence type="ECO:0000313" key="6">
    <source>
        <dbReference type="EMBL" id="ABC77083.1"/>
    </source>
</evidence>
<evidence type="ECO:0000256" key="3">
    <source>
        <dbReference type="ARBA" id="ARBA00022729"/>
    </source>
</evidence>
<dbReference type="Gene3D" id="3.40.50.1980">
    <property type="entry name" value="Nitrogenase molybdenum iron protein domain"/>
    <property type="match status" value="2"/>
</dbReference>
<evidence type="ECO:0000256" key="5">
    <source>
        <dbReference type="SAM" id="SignalP"/>
    </source>
</evidence>
<evidence type="ECO:0000256" key="4">
    <source>
        <dbReference type="RuleBase" id="RU003512"/>
    </source>
</evidence>
<dbReference type="GO" id="GO:0030001">
    <property type="term" value="P:metal ion transport"/>
    <property type="evidence" value="ECO:0007669"/>
    <property type="project" value="InterPro"/>
</dbReference>
<evidence type="ECO:0000313" key="7">
    <source>
        <dbReference type="Proteomes" id="UP000001933"/>
    </source>
</evidence>
<dbReference type="GO" id="GO:0046872">
    <property type="term" value="F:metal ion binding"/>
    <property type="evidence" value="ECO:0007669"/>
    <property type="project" value="InterPro"/>
</dbReference>
<evidence type="ECO:0000256" key="2">
    <source>
        <dbReference type="ARBA" id="ARBA00022448"/>
    </source>
</evidence>
<feature type="chain" id="PRO_5004212226" evidence="5">
    <location>
        <begin position="23"/>
        <end position="318"/>
    </location>
</feature>
<protein>
    <submittedName>
        <fullName evidence="6">ABC-type metal ion transport system, periplasmic component</fullName>
    </submittedName>
</protein>
<dbReference type="Pfam" id="PF01297">
    <property type="entry name" value="ZnuA"/>
    <property type="match status" value="1"/>
</dbReference>